<feature type="compositionally biased region" description="Basic and acidic residues" evidence="1">
    <location>
        <begin position="81"/>
        <end position="90"/>
    </location>
</feature>
<evidence type="ECO:0000313" key="3">
    <source>
        <dbReference type="Proteomes" id="UP001341840"/>
    </source>
</evidence>
<comment type="caution">
    <text evidence="2">The sequence shown here is derived from an EMBL/GenBank/DDBJ whole genome shotgun (WGS) entry which is preliminary data.</text>
</comment>
<evidence type="ECO:0000313" key="2">
    <source>
        <dbReference type="EMBL" id="MED6150977.1"/>
    </source>
</evidence>
<feature type="compositionally biased region" description="Basic and acidic residues" evidence="1">
    <location>
        <begin position="17"/>
        <end position="28"/>
    </location>
</feature>
<name>A0ABU6TQ75_9FABA</name>
<gene>
    <name evidence="2" type="ORF">PIB30_077908</name>
</gene>
<feature type="region of interest" description="Disordered" evidence="1">
    <location>
        <begin position="1"/>
        <end position="98"/>
    </location>
</feature>
<proteinExistence type="predicted"/>
<keyword evidence="3" id="KW-1185">Reference proteome</keyword>
<feature type="compositionally biased region" description="Low complexity" evidence="1">
    <location>
        <begin position="125"/>
        <end position="134"/>
    </location>
</feature>
<reference evidence="2 3" key="1">
    <citation type="journal article" date="2023" name="Plants (Basel)">
        <title>Bridging the Gap: Combining Genomics and Transcriptomics Approaches to Understand Stylosanthes scabra, an Orphan Legume from the Brazilian Caatinga.</title>
        <authorList>
            <person name="Ferreira-Neto J.R.C."/>
            <person name="da Silva M.D."/>
            <person name="Binneck E."/>
            <person name="de Melo N.F."/>
            <person name="da Silva R.H."/>
            <person name="de Melo A.L.T.M."/>
            <person name="Pandolfi V."/>
            <person name="Bustamante F.O."/>
            <person name="Brasileiro-Vidal A.C."/>
            <person name="Benko-Iseppon A.M."/>
        </authorList>
    </citation>
    <scope>NUCLEOTIDE SEQUENCE [LARGE SCALE GENOMIC DNA]</scope>
    <source>
        <tissue evidence="2">Leaves</tissue>
    </source>
</reference>
<accession>A0ABU6TQ75</accession>
<feature type="region of interest" description="Disordered" evidence="1">
    <location>
        <begin position="364"/>
        <end position="383"/>
    </location>
</feature>
<protein>
    <submittedName>
        <fullName evidence="2">Uncharacterized protein</fullName>
    </submittedName>
</protein>
<evidence type="ECO:0000256" key="1">
    <source>
        <dbReference type="SAM" id="MobiDB-lite"/>
    </source>
</evidence>
<sequence length="383" mass="42358">MARQMGFSQAIPAPYSLDERVQKRKADPSKQTSKRARGSSKASSAASNPQEDLPQKSVSSSTRLPAIEDSQQDSSVSPKEVSSKLKENSPPKKSSANIQIADQVHHSIYEKDHSPSAIPEETPISSSKGYSPSSEFVRNLSPEKVDALIDLDTTTRITSAQVQNVDISRIPANDTVCAQNTSNPINSTAVDGNDSLVLLQNSDNSKSKNVQIIFKSKRLTSQIPIVIEDDSDLEDLVKLISETKAGSSQGVSLSEAKYVQQRQPTTPISEKNAEIAKMRLKPTTNKLLISVAEKMIRFLGHSIYEIQNNEELTFELTRVSSCLVENQFPQEYKQKVKFFNVIFSNLIRTRDKLNLIRNEAASAKENNDNLTSAEEAMKEKCSR</sequence>
<dbReference type="Proteomes" id="UP001341840">
    <property type="component" value="Unassembled WGS sequence"/>
</dbReference>
<feature type="region of interest" description="Disordered" evidence="1">
    <location>
        <begin position="112"/>
        <end position="137"/>
    </location>
</feature>
<dbReference type="EMBL" id="JASCZI010091682">
    <property type="protein sequence ID" value="MED6150977.1"/>
    <property type="molecule type" value="Genomic_DNA"/>
</dbReference>
<organism evidence="2 3">
    <name type="scientific">Stylosanthes scabra</name>
    <dbReference type="NCBI Taxonomy" id="79078"/>
    <lineage>
        <taxon>Eukaryota</taxon>
        <taxon>Viridiplantae</taxon>
        <taxon>Streptophyta</taxon>
        <taxon>Embryophyta</taxon>
        <taxon>Tracheophyta</taxon>
        <taxon>Spermatophyta</taxon>
        <taxon>Magnoliopsida</taxon>
        <taxon>eudicotyledons</taxon>
        <taxon>Gunneridae</taxon>
        <taxon>Pentapetalae</taxon>
        <taxon>rosids</taxon>
        <taxon>fabids</taxon>
        <taxon>Fabales</taxon>
        <taxon>Fabaceae</taxon>
        <taxon>Papilionoideae</taxon>
        <taxon>50 kb inversion clade</taxon>
        <taxon>dalbergioids sensu lato</taxon>
        <taxon>Dalbergieae</taxon>
        <taxon>Pterocarpus clade</taxon>
        <taxon>Stylosanthes</taxon>
    </lineage>
</organism>